<dbReference type="Gene3D" id="3.40.570.10">
    <property type="entry name" value="Extracellular Endonuclease, subunit A"/>
    <property type="match status" value="1"/>
</dbReference>
<dbReference type="GO" id="GO:0004519">
    <property type="term" value="F:endonuclease activity"/>
    <property type="evidence" value="ECO:0007669"/>
    <property type="project" value="UniProtKB-KW"/>
</dbReference>
<dbReference type="Pfam" id="PF13930">
    <property type="entry name" value="Endonuclea_NS_2"/>
    <property type="match status" value="1"/>
</dbReference>
<dbReference type="PATRIC" id="fig|303541.3.peg.388"/>
<dbReference type="EMBL" id="JXLG01000004">
    <property type="protein sequence ID" value="KJY62034.1"/>
    <property type="molecule type" value="Genomic_DNA"/>
</dbReference>
<keyword evidence="4" id="KW-1185">Reference proteome</keyword>
<feature type="domain" description="Type VII secretion system protein EssD-like" evidence="2">
    <location>
        <begin position="74"/>
        <end position="208"/>
    </location>
</feature>
<comment type="caution">
    <text evidence="3">The sequence shown here is derived from an EMBL/GenBank/DDBJ whole genome shotgun (WGS) entry which is preliminary data.</text>
</comment>
<dbReference type="HOGENOM" id="CLU_054350_1_1_9"/>
<evidence type="ECO:0000313" key="3">
    <source>
        <dbReference type="EMBL" id="KJY62034.1"/>
    </source>
</evidence>
<dbReference type="AlphaFoldDB" id="A0A0F4LUT0"/>
<sequence>MKYRKLLATFLAAIGLIAGYQTANDATIKIVAAESEQVTKASKPKRLKISPNKTQAAFIKPWSYQEERKLSLLDLDNLGRAQGSHIQVKRSELPTEPRAPRLTVNPSGWHNYKIETTKNGKPYTAWAFNRGHLVGYQFSGLNDEKRNLITETAYLNQGSTTGMDDTNSKAMLYYENLLRKWINEHPQSKLDYAVIPLYYQDELVARKVLLSFVGVTPANRQTKIKLPISGLKMKGKVTQVILDNDSPLLDIDYLTGAATVLNSEKYLRREAVRQESLRRVEESNDTNFEN</sequence>
<evidence type="ECO:0000313" key="4">
    <source>
        <dbReference type="Proteomes" id="UP000033682"/>
    </source>
</evidence>
<organism evidence="3 4">
    <name type="scientific">Lactobacillus apis</name>
    <dbReference type="NCBI Taxonomy" id="303541"/>
    <lineage>
        <taxon>Bacteria</taxon>
        <taxon>Bacillati</taxon>
        <taxon>Bacillota</taxon>
        <taxon>Bacilli</taxon>
        <taxon>Lactobacillales</taxon>
        <taxon>Lactobacillaceae</taxon>
        <taxon>Lactobacillus</taxon>
    </lineage>
</organism>
<keyword evidence="3" id="KW-0378">Hydrolase</keyword>
<dbReference type="STRING" id="303541.JF72_02420"/>
<keyword evidence="1" id="KW-0732">Signal</keyword>
<evidence type="ECO:0000256" key="1">
    <source>
        <dbReference type="SAM" id="SignalP"/>
    </source>
</evidence>
<keyword evidence="3" id="KW-0540">Nuclease</keyword>
<proteinExistence type="predicted"/>
<dbReference type="Proteomes" id="UP000033682">
    <property type="component" value="Unassembled WGS sequence"/>
</dbReference>
<evidence type="ECO:0000259" key="2">
    <source>
        <dbReference type="Pfam" id="PF13930"/>
    </source>
</evidence>
<feature type="signal peptide" evidence="1">
    <location>
        <begin position="1"/>
        <end position="23"/>
    </location>
</feature>
<protein>
    <submittedName>
        <fullName evidence="3">DNA/RNA non-specific endonuclease</fullName>
    </submittedName>
</protein>
<keyword evidence="3" id="KW-0255">Endonuclease</keyword>
<dbReference type="InterPro" id="IPR044929">
    <property type="entry name" value="DNA/RNA_non-sp_Endonuclease_sf"/>
</dbReference>
<reference evidence="3 4" key="1">
    <citation type="submission" date="2015-01" db="EMBL/GenBank/DDBJ databases">
        <title>Comparative genomics of the lactic acid bacteria isolated from the honey bee gut.</title>
        <authorList>
            <person name="Ellegaard K.M."/>
            <person name="Tamarit D."/>
            <person name="Javelind E."/>
            <person name="Olofsson T."/>
            <person name="Andersson S.G."/>
            <person name="Vasquez A."/>
        </authorList>
    </citation>
    <scope>NUCLEOTIDE SEQUENCE [LARGE SCALE GENOMIC DNA]</scope>
    <source>
        <strain evidence="3 4">Hma11</strain>
    </source>
</reference>
<gene>
    <name evidence="3" type="ORF">JF72_02420</name>
</gene>
<dbReference type="InterPro" id="IPR044927">
    <property type="entry name" value="Endonuclea_NS_2"/>
</dbReference>
<dbReference type="RefSeq" id="WP_052726749.1">
    <property type="nucleotide sequence ID" value="NZ_CAMLJJ010000007.1"/>
</dbReference>
<accession>A0A0F4LUT0</accession>
<feature type="chain" id="PRO_5039338940" evidence="1">
    <location>
        <begin position="24"/>
        <end position="290"/>
    </location>
</feature>
<name>A0A0F4LUT0_9LACO</name>